<proteinExistence type="predicted"/>
<name>A0A095SHF1_9GAMM</name>
<accession>A0A095SHF1</accession>
<organism evidence="2 3">
    <name type="scientific">Alcanivorax nanhaiticus</name>
    <dbReference type="NCBI Taxonomy" id="1177154"/>
    <lineage>
        <taxon>Bacteria</taxon>
        <taxon>Pseudomonadati</taxon>
        <taxon>Pseudomonadota</taxon>
        <taxon>Gammaproteobacteria</taxon>
        <taxon>Oceanospirillales</taxon>
        <taxon>Alcanivoracaceae</taxon>
        <taxon>Alcanivorax</taxon>
    </lineage>
</organism>
<comment type="caution">
    <text evidence="2">The sequence shown here is derived from an EMBL/GenBank/DDBJ whole genome shotgun (WGS) entry which is preliminary data.</text>
</comment>
<reference evidence="2 3" key="1">
    <citation type="submission" date="2012-09" db="EMBL/GenBank/DDBJ databases">
        <title>Genome Sequence of alkane-degrading Bacterium Alcanivorax sp. 19-m-6.</title>
        <authorList>
            <person name="Lai Q."/>
            <person name="Shao Z."/>
        </authorList>
    </citation>
    <scope>NUCLEOTIDE SEQUENCE [LARGE SCALE GENOMIC DNA]</scope>
    <source>
        <strain evidence="2 3">19-m-6</strain>
    </source>
</reference>
<evidence type="ECO:0000313" key="2">
    <source>
        <dbReference type="EMBL" id="KGD63972.1"/>
    </source>
</evidence>
<keyword evidence="1" id="KW-0812">Transmembrane</keyword>
<evidence type="ECO:0000256" key="1">
    <source>
        <dbReference type="SAM" id="Phobius"/>
    </source>
</evidence>
<dbReference type="PATRIC" id="fig|1177154.3.peg.2773"/>
<gene>
    <name evidence="2" type="ORF">Y5S_02740</name>
</gene>
<sequence>MPLATDTGLFPDGDSFPAIAPIALVDMLVFDHQTGSICSGRIGIYLLGLILATCVSKLPRTDKKGML</sequence>
<evidence type="ECO:0000313" key="3">
    <source>
        <dbReference type="Proteomes" id="UP000029444"/>
    </source>
</evidence>
<dbReference type="Proteomes" id="UP000029444">
    <property type="component" value="Unassembled WGS sequence"/>
</dbReference>
<dbReference type="STRING" id="1177154.Y5S_02740"/>
<feature type="transmembrane region" description="Helical" evidence="1">
    <location>
        <begin position="42"/>
        <end position="59"/>
    </location>
</feature>
<dbReference type="EMBL" id="ARXV01000012">
    <property type="protein sequence ID" value="KGD63972.1"/>
    <property type="molecule type" value="Genomic_DNA"/>
</dbReference>
<dbReference type="AlphaFoldDB" id="A0A095SHF1"/>
<keyword evidence="1" id="KW-0472">Membrane</keyword>
<keyword evidence="3" id="KW-1185">Reference proteome</keyword>
<keyword evidence="1" id="KW-1133">Transmembrane helix</keyword>
<protein>
    <submittedName>
        <fullName evidence="2">Uncharacterized protein</fullName>
    </submittedName>
</protein>